<organism evidence="5">
    <name type="scientific">Volvox carteri f. nagariensis</name>
    <dbReference type="NCBI Taxonomy" id="3068"/>
    <lineage>
        <taxon>Eukaryota</taxon>
        <taxon>Viridiplantae</taxon>
        <taxon>Chlorophyta</taxon>
        <taxon>core chlorophytes</taxon>
        <taxon>Chlorophyceae</taxon>
        <taxon>CS clade</taxon>
        <taxon>Chlamydomonadales</taxon>
        <taxon>Volvocaceae</taxon>
        <taxon>Volvox</taxon>
    </lineage>
</organism>
<dbReference type="InParanoid" id="D8U0U4"/>
<dbReference type="InterPro" id="IPR011761">
    <property type="entry name" value="ATP-grasp"/>
</dbReference>
<dbReference type="InterPro" id="IPR004344">
    <property type="entry name" value="TTL/TTLL_fam"/>
</dbReference>
<feature type="compositionally biased region" description="Pro residues" evidence="2">
    <location>
        <begin position="496"/>
        <end position="509"/>
    </location>
</feature>
<feature type="region of interest" description="Disordered" evidence="2">
    <location>
        <begin position="55"/>
        <end position="86"/>
    </location>
</feature>
<keyword evidence="1" id="KW-0067">ATP-binding</keyword>
<dbReference type="EMBL" id="GL378349">
    <property type="protein sequence ID" value="EFJ46701.1"/>
    <property type="molecule type" value="Genomic_DNA"/>
</dbReference>
<dbReference type="KEGG" id="vcn:VOLCADRAFT_105441"/>
<dbReference type="PANTHER" id="PTHR46069">
    <property type="entry name" value="TUBULIN TYROSINE LIGASE"/>
    <property type="match status" value="1"/>
</dbReference>
<feature type="region of interest" description="Disordered" evidence="2">
    <location>
        <begin position="494"/>
        <end position="529"/>
    </location>
</feature>
<dbReference type="GO" id="GO:0005524">
    <property type="term" value="F:ATP binding"/>
    <property type="evidence" value="ECO:0007669"/>
    <property type="project" value="UniProtKB-UniRule"/>
</dbReference>
<sequence>MLGDLPWPYSTITPTSSGAVRGRPRSGALYRYLVLPGNESVLLREALERRPWWEPASSSTAQQGPNQQQHPQHQQHQQRASDNTSNWNLWAGLNGQRFTQWDVMRQCGSGSGGNTEPTSRRLVNRLQEHKVICTKSGLASVLAAIQAAAVATTATAASAASAIESSEIRSKTGSGSGLDTSWIPETYVVPAGPKAVATGGSSLALFKAAFSRHAAAGRRVWIAKPTCLNRGNGIEVFDSLDRILEHIKGRPAGSSLILQKYIERPMLLGGRKFDIRAYVLVGPDGSVWFHREAYVRTSSTPYDSSDLSNRSAHLTNDAVQKHLDTYHAFEDHCKLSLEDLGPALRGGAPAPAPAPAPASASQTPAAPETTMTTTTSATAITSPLTSEPAAGPTATATATASSVALDTRPGCESGLWGAMRRCVAALFSVAGPRLNPRCLVHCYELLGLDFMLDDEGKLYLIEVNTSPAPFRAGAYLSDLLPRLIEEVVQKVVDPVFPSPPPPPSPPPSQPTGEAAAGEPEVKRSAAEAAPRSPLLDGFVRVELDEQLAAAAAAAASSLTSSGKAAGSRRVAGSPPAVGLSFMGGATLLPPRGESKPPRAAAAAAAATAAAAAGGRGRNGRPGTK</sequence>
<feature type="compositionally biased region" description="Low complexity" evidence="2">
    <location>
        <begin position="357"/>
        <end position="403"/>
    </location>
</feature>
<gene>
    <name evidence="4" type="primary">ttlD</name>
    <name evidence="4" type="ORF">VOLCADRAFT_105441</name>
</gene>
<keyword evidence="5" id="KW-1185">Reference proteome</keyword>
<dbReference type="RefSeq" id="XP_002952230.1">
    <property type="nucleotide sequence ID" value="XM_002952184.1"/>
</dbReference>
<dbReference type="GeneID" id="9628481"/>
<dbReference type="SUPFAM" id="SSF56059">
    <property type="entry name" value="Glutathione synthetase ATP-binding domain-like"/>
    <property type="match status" value="1"/>
</dbReference>
<dbReference type="PROSITE" id="PS50975">
    <property type="entry name" value="ATP_GRASP"/>
    <property type="match status" value="1"/>
</dbReference>
<dbReference type="Pfam" id="PF03133">
    <property type="entry name" value="TTL"/>
    <property type="match status" value="2"/>
</dbReference>
<feature type="region of interest" description="Disordered" evidence="2">
    <location>
        <begin position="577"/>
        <end position="624"/>
    </location>
</feature>
<proteinExistence type="predicted"/>
<dbReference type="PANTHER" id="PTHR46069:SF1">
    <property type="entry name" value="CHROMOSOME UNDETERMINED SCAFFOLD_125, WHOLE GENOME SHOTGUN SEQUENCE"/>
    <property type="match status" value="1"/>
</dbReference>
<accession>D8U0U4</accession>
<dbReference type="PROSITE" id="PS51221">
    <property type="entry name" value="TTL"/>
    <property type="match status" value="1"/>
</dbReference>
<evidence type="ECO:0000313" key="4">
    <source>
        <dbReference type="EMBL" id="EFJ46701.1"/>
    </source>
</evidence>
<dbReference type="SMR" id="D8U0U4"/>
<evidence type="ECO:0000256" key="2">
    <source>
        <dbReference type="SAM" id="MobiDB-lite"/>
    </source>
</evidence>
<dbReference type="GO" id="GO:0046872">
    <property type="term" value="F:metal ion binding"/>
    <property type="evidence" value="ECO:0007669"/>
    <property type="project" value="InterPro"/>
</dbReference>
<dbReference type="Proteomes" id="UP000001058">
    <property type="component" value="Unassembled WGS sequence"/>
</dbReference>
<dbReference type="AlphaFoldDB" id="D8U0U4"/>
<name>D8U0U4_VOLCA</name>
<evidence type="ECO:0000256" key="1">
    <source>
        <dbReference type="PROSITE-ProRule" id="PRU00409"/>
    </source>
</evidence>
<feature type="domain" description="ATP-grasp" evidence="3">
    <location>
        <begin position="445"/>
        <end position="493"/>
    </location>
</feature>
<dbReference type="OrthoDB" id="202825at2759"/>
<evidence type="ECO:0000259" key="3">
    <source>
        <dbReference type="PROSITE" id="PS50975"/>
    </source>
</evidence>
<feature type="compositionally biased region" description="Low complexity" evidence="2">
    <location>
        <begin position="62"/>
        <end position="78"/>
    </location>
</feature>
<keyword evidence="1" id="KW-0547">Nucleotide-binding</keyword>
<feature type="region of interest" description="Disordered" evidence="2">
    <location>
        <begin position="344"/>
        <end position="403"/>
    </location>
</feature>
<dbReference type="eggNOG" id="KOG2157">
    <property type="taxonomic scope" value="Eukaryota"/>
</dbReference>
<evidence type="ECO:0000313" key="5">
    <source>
        <dbReference type="Proteomes" id="UP000001058"/>
    </source>
</evidence>
<protein>
    <submittedName>
        <fullName evidence="4">Uncharacterized protein ttlD</fullName>
    </submittedName>
</protein>
<dbReference type="Gene3D" id="3.30.470.20">
    <property type="entry name" value="ATP-grasp fold, B domain"/>
    <property type="match status" value="1"/>
</dbReference>
<reference evidence="4 5" key="1">
    <citation type="journal article" date="2010" name="Science">
        <title>Genomic analysis of organismal complexity in the multicellular green alga Volvox carteri.</title>
        <authorList>
            <person name="Prochnik S.E."/>
            <person name="Umen J."/>
            <person name="Nedelcu A.M."/>
            <person name="Hallmann A."/>
            <person name="Miller S.M."/>
            <person name="Nishii I."/>
            <person name="Ferris P."/>
            <person name="Kuo A."/>
            <person name="Mitros T."/>
            <person name="Fritz-Laylin L.K."/>
            <person name="Hellsten U."/>
            <person name="Chapman J."/>
            <person name="Simakov O."/>
            <person name="Rensing S.A."/>
            <person name="Terry A."/>
            <person name="Pangilinan J."/>
            <person name="Kapitonov V."/>
            <person name="Jurka J."/>
            <person name="Salamov A."/>
            <person name="Shapiro H."/>
            <person name="Schmutz J."/>
            <person name="Grimwood J."/>
            <person name="Lindquist E."/>
            <person name="Lucas S."/>
            <person name="Grigoriev I.V."/>
            <person name="Schmitt R."/>
            <person name="Kirk D."/>
            <person name="Rokhsar D.S."/>
        </authorList>
    </citation>
    <scope>NUCLEOTIDE SEQUENCE [LARGE SCALE GENOMIC DNA]</scope>
    <source>
        <strain evidence="5">f. Nagariensis / Eve</strain>
    </source>
</reference>
<feature type="compositionally biased region" description="Low complexity" evidence="2">
    <location>
        <begin position="599"/>
        <end position="612"/>
    </location>
</feature>